<organism evidence="1 2">
    <name type="scientific">Dreissena polymorpha</name>
    <name type="common">Zebra mussel</name>
    <name type="synonym">Mytilus polymorpha</name>
    <dbReference type="NCBI Taxonomy" id="45954"/>
    <lineage>
        <taxon>Eukaryota</taxon>
        <taxon>Metazoa</taxon>
        <taxon>Spiralia</taxon>
        <taxon>Lophotrochozoa</taxon>
        <taxon>Mollusca</taxon>
        <taxon>Bivalvia</taxon>
        <taxon>Autobranchia</taxon>
        <taxon>Heteroconchia</taxon>
        <taxon>Euheterodonta</taxon>
        <taxon>Imparidentia</taxon>
        <taxon>Neoheterodontei</taxon>
        <taxon>Myida</taxon>
        <taxon>Dreissenoidea</taxon>
        <taxon>Dreissenidae</taxon>
        <taxon>Dreissena</taxon>
    </lineage>
</organism>
<comment type="caution">
    <text evidence="1">The sequence shown here is derived from an EMBL/GenBank/DDBJ whole genome shotgun (WGS) entry which is preliminary data.</text>
</comment>
<protein>
    <recommendedName>
        <fullName evidence="3">CCHC-type domain-containing protein</fullName>
    </recommendedName>
</protein>
<dbReference type="AlphaFoldDB" id="A0A9D4CM36"/>
<reference evidence="1" key="1">
    <citation type="journal article" date="2019" name="bioRxiv">
        <title>The Genome of the Zebra Mussel, Dreissena polymorpha: A Resource for Invasive Species Research.</title>
        <authorList>
            <person name="McCartney M.A."/>
            <person name="Auch B."/>
            <person name="Kono T."/>
            <person name="Mallez S."/>
            <person name="Zhang Y."/>
            <person name="Obille A."/>
            <person name="Becker A."/>
            <person name="Abrahante J.E."/>
            <person name="Garbe J."/>
            <person name="Badalamenti J.P."/>
            <person name="Herman A."/>
            <person name="Mangelson H."/>
            <person name="Liachko I."/>
            <person name="Sullivan S."/>
            <person name="Sone E.D."/>
            <person name="Koren S."/>
            <person name="Silverstein K.A.T."/>
            <person name="Beckman K.B."/>
            <person name="Gohl D.M."/>
        </authorList>
    </citation>
    <scope>NUCLEOTIDE SEQUENCE</scope>
    <source>
        <strain evidence="1">Duluth1</strain>
        <tissue evidence="1">Whole animal</tissue>
    </source>
</reference>
<dbReference type="Proteomes" id="UP000828390">
    <property type="component" value="Unassembled WGS sequence"/>
</dbReference>
<evidence type="ECO:0000313" key="1">
    <source>
        <dbReference type="EMBL" id="KAH3727875.1"/>
    </source>
</evidence>
<evidence type="ECO:0008006" key="3">
    <source>
        <dbReference type="Google" id="ProtNLM"/>
    </source>
</evidence>
<keyword evidence="2" id="KW-1185">Reference proteome</keyword>
<proteinExistence type="predicted"/>
<dbReference type="EMBL" id="JAIWYP010000012">
    <property type="protein sequence ID" value="KAH3727875.1"/>
    <property type="molecule type" value="Genomic_DNA"/>
</dbReference>
<name>A0A9D4CM36_DREPO</name>
<gene>
    <name evidence="1" type="ORF">DPMN_053821</name>
</gene>
<reference evidence="1" key="2">
    <citation type="submission" date="2020-11" db="EMBL/GenBank/DDBJ databases">
        <authorList>
            <person name="McCartney M.A."/>
            <person name="Auch B."/>
            <person name="Kono T."/>
            <person name="Mallez S."/>
            <person name="Becker A."/>
            <person name="Gohl D.M."/>
            <person name="Silverstein K.A.T."/>
            <person name="Koren S."/>
            <person name="Bechman K.B."/>
            <person name="Herman A."/>
            <person name="Abrahante J.E."/>
            <person name="Garbe J."/>
        </authorList>
    </citation>
    <scope>NUCLEOTIDE SEQUENCE</scope>
    <source>
        <strain evidence="1">Duluth1</strain>
        <tissue evidence="1">Whole animal</tissue>
    </source>
</reference>
<evidence type="ECO:0000313" key="2">
    <source>
        <dbReference type="Proteomes" id="UP000828390"/>
    </source>
</evidence>
<accession>A0A9D4CM36</accession>
<dbReference type="Gene3D" id="4.10.60.10">
    <property type="entry name" value="Zinc finger, CCHC-type"/>
    <property type="match status" value="1"/>
</dbReference>
<sequence>MHCRCIDNNCHTVHDAVSVIERYEAILCNPQSTPVRALDVHDASQYESHIFTAIQRLEARIEHIEKVCSHCPPDQRSMPSRSQRGCFGCNSPSHLWRNCPKNVNNTFEANDQRNFVVPPRDLVEMIERIMTSVLPIPDHCPWSLMFHLVLTPVNQTRKTNCSWCRGSSVSEITWETHSM</sequence>